<accession>A0A7G5B9X7</accession>
<evidence type="ECO:0008006" key="3">
    <source>
        <dbReference type="Google" id="ProtNLM"/>
    </source>
</evidence>
<proteinExistence type="predicted"/>
<dbReference type="InterPro" id="IPR019659">
    <property type="entry name" value="DUF2514"/>
</dbReference>
<dbReference type="EMBL" id="MT740737">
    <property type="protein sequence ID" value="QMV33100.1"/>
    <property type="molecule type" value="Genomic_DNA"/>
</dbReference>
<sequence length="175" mass="18522">MTIDWIKLGGIAALVIGLGAALAGLHHHIYQQGYEAGAARVQAKFDAAAKAAEDKRLADVKAAKDEGDRRVLAQTENANEAQHQTTVAAADLAAARDAAGRLQSRITELERRVRAGDHSTPAGNGAGQPGGDPLDVLIDVFRRTDDAAGQLGDYADKLRVAGLQCERDYDALMPR</sequence>
<protein>
    <recommendedName>
        <fullName evidence="3">DUF2514 family protein</fullName>
    </recommendedName>
</protein>
<name>A0A7G5B9X7_9CAUD</name>
<dbReference type="Pfam" id="PF10721">
    <property type="entry name" value="DUF2514"/>
    <property type="match status" value="1"/>
</dbReference>
<gene>
    <name evidence="1" type="ORF">18C_00032</name>
</gene>
<keyword evidence="2" id="KW-1185">Reference proteome</keyword>
<organism evidence="1 2">
    <name type="scientific">Ralstonia phage Firinga</name>
    <dbReference type="NCBI Taxonomy" id="2759725"/>
    <lineage>
        <taxon>Viruses</taxon>
        <taxon>Duplodnaviria</taxon>
        <taxon>Heunggongvirae</taxon>
        <taxon>Uroviricota</taxon>
        <taxon>Caudoviricetes</taxon>
        <taxon>Firingavirus</taxon>
        <taxon>Firingavirus firinga</taxon>
    </lineage>
</organism>
<dbReference type="Proteomes" id="UP000515649">
    <property type="component" value="Segment"/>
</dbReference>
<evidence type="ECO:0000313" key="2">
    <source>
        <dbReference type="Proteomes" id="UP000515649"/>
    </source>
</evidence>
<evidence type="ECO:0000313" key="1">
    <source>
        <dbReference type="EMBL" id="QMV33100.1"/>
    </source>
</evidence>
<reference evidence="1 2" key="1">
    <citation type="submission" date="2020-07" db="EMBL/GenBank/DDBJ databases">
        <title>Ralstonia phages.</title>
        <authorList>
            <person name="Trotereau A."/>
            <person name="Boyer C."/>
            <person name="Torres-Barcelo C."/>
        </authorList>
    </citation>
    <scope>NUCLEOTIDE SEQUENCE [LARGE SCALE GENOMIC DNA]</scope>
</reference>